<evidence type="ECO:0000313" key="3">
    <source>
        <dbReference type="EMBL" id="KAK3380021.1"/>
    </source>
</evidence>
<evidence type="ECO:0000256" key="1">
    <source>
        <dbReference type="SAM" id="MobiDB-lite"/>
    </source>
</evidence>
<organism evidence="3 4">
    <name type="scientific">Lasiosphaeria ovina</name>
    <dbReference type="NCBI Taxonomy" id="92902"/>
    <lineage>
        <taxon>Eukaryota</taxon>
        <taxon>Fungi</taxon>
        <taxon>Dikarya</taxon>
        <taxon>Ascomycota</taxon>
        <taxon>Pezizomycotina</taxon>
        <taxon>Sordariomycetes</taxon>
        <taxon>Sordariomycetidae</taxon>
        <taxon>Sordariales</taxon>
        <taxon>Lasiosphaeriaceae</taxon>
        <taxon>Lasiosphaeria</taxon>
    </lineage>
</organism>
<feature type="region of interest" description="Disordered" evidence="1">
    <location>
        <begin position="1127"/>
        <end position="1192"/>
    </location>
</feature>
<protein>
    <recommendedName>
        <fullName evidence="2">LRR-containing protein second PH domain-containing protein</fullName>
    </recommendedName>
</protein>
<dbReference type="PANTHER" id="PTHR24114:SF2">
    <property type="entry name" value="F-BOX DOMAIN-CONTAINING PROTEIN-RELATED"/>
    <property type="match status" value="1"/>
</dbReference>
<dbReference type="InterPro" id="IPR032675">
    <property type="entry name" value="LRR_dom_sf"/>
</dbReference>
<dbReference type="Pfam" id="PF25353">
    <property type="entry name" value="PH_2nd_LRR"/>
    <property type="match status" value="1"/>
</dbReference>
<dbReference type="Gene3D" id="3.80.10.10">
    <property type="entry name" value="Ribonuclease Inhibitor"/>
    <property type="match status" value="1"/>
</dbReference>
<name>A0AAE0NEL5_9PEZI</name>
<gene>
    <name evidence="3" type="ORF">B0T24DRAFT_178781</name>
</gene>
<proteinExistence type="predicted"/>
<dbReference type="InterPro" id="IPR057334">
    <property type="entry name" value="PH_2nd_LRR"/>
</dbReference>
<feature type="region of interest" description="Disordered" evidence="1">
    <location>
        <begin position="26"/>
        <end position="118"/>
    </location>
</feature>
<feature type="domain" description="LRR-containing protein second PH" evidence="2">
    <location>
        <begin position="334"/>
        <end position="442"/>
    </location>
</feature>
<dbReference type="EMBL" id="JAULSN010000002">
    <property type="protein sequence ID" value="KAK3380021.1"/>
    <property type="molecule type" value="Genomic_DNA"/>
</dbReference>
<feature type="compositionally biased region" description="Low complexity" evidence="1">
    <location>
        <begin position="34"/>
        <end position="48"/>
    </location>
</feature>
<reference evidence="3" key="1">
    <citation type="journal article" date="2023" name="Mol. Phylogenet. Evol.">
        <title>Genome-scale phylogeny and comparative genomics of the fungal order Sordariales.</title>
        <authorList>
            <person name="Hensen N."/>
            <person name="Bonometti L."/>
            <person name="Westerberg I."/>
            <person name="Brannstrom I.O."/>
            <person name="Guillou S."/>
            <person name="Cros-Aarteil S."/>
            <person name="Calhoun S."/>
            <person name="Haridas S."/>
            <person name="Kuo A."/>
            <person name="Mondo S."/>
            <person name="Pangilinan J."/>
            <person name="Riley R."/>
            <person name="LaButti K."/>
            <person name="Andreopoulos B."/>
            <person name="Lipzen A."/>
            <person name="Chen C."/>
            <person name="Yan M."/>
            <person name="Daum C."/>
            <person name="Ng V."/>
            <person name="Clum A."/>
            <person name="Steindorff A."/>
            <person name="Ohm R.A."/>
            <person name="Martin F."/>
            <person name="Silar P."/>
            <person name="Natvig D.O."/>
            <person name="Lalanne C."/>
            <person name="Gautier V."/>
            <person name="Ament-Velasquez S.L."/>
            <person name="Kruys A."/>
            <person name="Hutchinson M.I."/>
            <person name="Powell A.J."/>
            <person name="Barry K."/>
            <person name="Miller A.N."/>
            <person name="Grigoriev I.V."/>
            <person name="Debuchy R."/>
            <person name="Gladieux P."/>
            <person name="Hiltunen Thoren M."/>
            <person name="Johannesson H."/>
        </authorList>
    </citation>
    <scope>NUCLEOTIDE SEQUENCE</scope>
    <source>
        <strain evidence="3">CBS 958.72</strain>
    </source>
</reference>
<reference evidence="3" key="2">
    <citation type="submission" date="2023-06" db="EMBL/GenBank/DDBJ databases">
        <authorList>
            <consortium name="Lawrence Berkeley National Laboratory"/>
            <person name="Haridas S."/>
            <person name="Hensen N."/>
            <person name="Bonometti L."/>
            <person name="Westerberg I."/>
            <person name="Brannstrom I.O."/>
            <person name="Guillou S."/>
            <person name="Cros-Aarteil S."/>
            <person name="Calhoun S."/>
            <person name="Kuo A."/>
            <person name="Mondo S."/>
            <person name="Pangilinan J."/>
            <person name="Riley R."/>
            <person name="Labutti K."/>
            <person name="Andreopoulos B."/>
            <person name="Lipzen A."/>
            <person name="Chen C."/>
            <person name="Yanf M."/>
            <person name="Daum C."/>
            <person name="Ng V."/>
            <person name="Clum A."/>
            <person name="Steindorff A."/>
            <person name="Ohm R."/>
            <person name="Martin F."/>
            <person name="Silar P."/>
            <person name="Natvig D."/>
            <person name="Lalanne C."/>
            <person name="Gautier V."/>
            <person name="Ament-Velasquez S.L."/>
            <person name="Kruys A."/>
            <person name="Hutchinson M.I."/>
            <person name="Powell A.J."/>
            <person name="Barry K."/>
            <person name="Miller A.N."/>
            <person name="Grigoriev I.V."/>
            <person name="Debuchy R."/>
            <person name="Gladieux P."/>
            <person name="Thoren M.H."/>
            <person name="Johannesson H."/>
        </authorList>
    </citation>
    <scope>NUCLEOTIDE SEQUENCE</scope>
    <source>
        <strain evidence="3">CBS 958.72</strain>
    </source>
</reference>
<dbReference type="SUPFAM" id="SSF52047">
    <property type="entry name" value="RNI-like"/>
    <property type="match status" value="1"/>
</dbReference>
<dbReference type="Proteomes" id="UP001287356">
    <property type="component" value="Unassembled WGS sequence"/>
</dbReference>
<keyword evidence="4" id="KW-1185">Reference proteome</keyword>
<feature type="compositionally biased region" description="Low complexity" evidence="1">
    <location>
        <begin position="77"/>
        <end position="97"/>
    </location>
</feature>
<feature type="region of interest" description="Disordered" evidence="1">
    <location>
        <begin position="1204"/>
        <end position="1231"/>
    </location>
</feature>
<sequence length="1249" mass="138657">MPVPIATMDLRRKKVTRLMPLTMAASPVSDATLPSPGVSTPGSPTSSEGGDRHHTSFSLHSLKDRGWRPFGSRESISESAATGSGSGSGSLVRGTSSHSRRLSKSRPHSASPFDSLNRRSSGFSDDFGRLSLVDTMSTTSSSLIDWASQNIMGSAALERDTQLLRSKNPYLVVTTDYLMKLKSHADVLAAFPPRNSEESAGANQPEGVATASTAPEPAVLIPVASIVSVFPAETTRPSFGIEVWWRSPSGFSFQHTVFCFNLPAERIEQMHNILRAMREGSSSADYDSATRHSPDLLVLLRAVQEAEEPTFKHRRLEIFPVAPRGLTRMECNPKAEEASSSKKSQEGPAIYLVVGTYLCYLIEIQKGAKGGEPFSRHRKFGIVTLENLRGDWTLHQERFNMTFREPFRSPVTLELASRYYRHIIRIFGTADRFLKPVWPQLWQTLEVHHISGLKEPQYLVPRDDFGSIKRTLDAYLAAYHCDVVDWEINWKSKYAPEFRLLPPKNAAHYSPLQLLAVLRALRYNDYFNSLSFRDINLAVLWGVEDSYVSKFQLIKPSNVAYLNRTCVTLDPDEVEVVKRSSLLHQEFHALAFCSENIRQIDFTNSSASLSSYLARPANYNTANLQYLTPILTLLKSGLTRCNRFNLSGNTLHRSDIQDLAESLKTGSIQALDVSCCGLDDMALRDLIVGPFLDDPQTLQSLNLSGNPGRLPARLLPRILRNLTRIKELNLGGSIQGNIDGALIPYETLICLDLLEELDISNFKHNDATMLDLERFLRYRSQKMDDQEPLPFRKLVLNHCGITGKQAARLFDAIGEDHGLQLFINGNPIEEGLEDLTGVIRLSRGPIGLNMEMVEFKTESQYLALIQALTETKHLNFLSLVGTAPTFPHQGPCSQQMIRAFEEFFSRNRSIRFLDLSGFCGKLEDGQLAKGFGHSLIGLIKNQTMTHLRIRNQDLHEDAGTIGRVLSDNRRLVVLDCQDNNFNLTSLQFLVESLKNNNTILDFPFSAAERESIWQNILRGLQRRAPAHRRSSSATAAKGSANNSGGKDQFKMEESMLRAVFERQFEDIDMHVRRNRKLLEGASGLALDMLFDSSTDSVPTAAILGGGIDYAEGWPSIPILEELLSGSTRKRKTKERAGSEVASRPTYNTGGDGVGDGDGDGDRNTPTAPDITCDRRRPTVHSSAMAAASSPPVPYHVLQHHDGIESPTETLDPASEISTPPEVGSPTLPGAQDQAFKQMMNEFKSSGFEC</sequence>
<feature type="compositionally biased region" description="Basic residues" evidence="1">
    <location>
        <begin position="98"/>
        <end position="107"/>
    </location>
</feature>
<evidence type="ECO:0000259" key="2">
    <source>
        <dbReference type="Pfam" id="PF25353"/>
    </source>
</evidence>
<dbReference type="PANTHER" id="PTHR24114">
    <property type="entry name" value="LEUCINE RICH REPEAT FAMILY PROTEIN"/>
    <property type="match status" value="1"/>
</dbReference>
<comment type="caution">
    <text evidence="3">The sequence shown here is derived from an EMBL/GenBank/DDBJ whole genome shotgun (WGS) entry which is preliminary data.</text>
</comment>
<accession>A0AAE0NEL5</accession>
<evidence type="ECO:0000313" key="4">
    <source>
        <dbReference type="Proteomes" id="UP001287356"/>
    </source>
</evidence>
<dbReference type="AlphaFoldDB" id="A0AAE0NEL5"/>
<feature type="region of interest" description="Disordered" evidence="1">
    <location>
        <begin position="1023"/>
        <end position="1048"/>
    </location>
</feature>
<dbReference type="InterPro" id="IPR052394">
    <property type="entry name" value="LRR-containing"/>
</dbReference>